<keyword evidence="2" id="KW-1185">Reference proteome</keyword>
<reference evidence="1 2" key="1">
    <citation type="journal article" date="2020" name="Microorganisms">
        <title>Osmotic Adaptation and Compatible Solute Biosynthesis of Phototrophic Bacteria as Revealed from Genome Analyses.</title>
        <authorList>
            <person name="Imhoff J.F."/>
            <person name="Rahn T."/>
            <person name="Kunzel S."/>
            <person name="Keller A."/>
            <person name="Neulinger S.C."/>
        </authorList>
    </citation>
    <scope>NUCLEOTIDE SEQUENCE [LARGE SCALE GENOMIC DNA]</scope>
    <source>
        <strain evidence="1 2">DSM 21303</strain>
    </source>
</reference>
<evidence type="ECO:0000313" key="2">
    <source>
        <dbReference type="Proteomes" id="UP001138802"/>
    </source>
</evidence>
<dbReference type="Proteomes" id="UP001138802">
    <property type="component" value="Unassembled WGS sequence"/>
</dbReference>
<dbReference type="EMBL" id="NRSD01000002">
    <property type="protein sequence ID" value="MBK1643695.1"/>
    <property type="molecule type" value="Genomic_DNA"/>
</dbReference>
<comment type="caution">
    <text evidence="1">The sequence shown here is derived from an EMBL/GenBank/DDBJ whole genome shotgun (WGS) entry which is preliminary data.</text>
</comment>
<sequence length="76" mass="8379">MGHGQAALFVGQVVVRSRDEFIVSKRTALALILPLGFVRLKNWYGQWILPHDCGLVARTVRGWIPQPGLVQGSIAI</sequence>
<accession>A0A9X0WFM4</accession>
<evidence type="ECO:0000313" key="1">
    <source>
        <dbReference type="EMBL" id="MBK1643695.1"/>
    </source>
</evidence>
<dbReference type="AlphaFoldDB" id="A0A9X0WFM4"/>
<organism evidence="1 2">
    <name type="scientific">Thiocapsa imhoffii</name>
    <dbReference type="NCBI Taxonomy" id="382777"/>
    <lineage>
        <taxon>Bacteria</taxon>
        <taxon>Pseudomonadati</taxon>
        <taxon>Pseudomonadota</taxon>
        <taxon>Gammaproteobacteria</taxon>
        <taxon>Chromatiales</taxon>
        <taxon>Chromatiaceae</taxon>
        <taxon>Thiocapsa</taxon>
    </lineage>
</organism>
<gene>
    <name evidence="1" type="ORF">CKO25_03265</name>
</gene>
<name>A0A9X0WFM4_9GAMM</name>
<proteinExistence type="predicted"/>
<protein>
    <submittedName>
        <fullName evidence="1">Uncharacterized protein</fullName>
    </submittedName>
</protein>